<dbReference type="InterPro" id="IPR016181">
    <property type="entry name" value="Acyl_CoA_acyltransferase"/>
</dbReference>
<name>A0A6J4VQ94_9BACT</name>
<keyword evidence="2" id="KW-0012">Acyltransferase</keyword>
<dbReference type="AlphaFoldDB" id="A0A6J4VQ94"/>
<protein>
    <recommendedName>
        <fullName evidence="3">N-acetyltransferase domain-containing protein</fullName>
    </recommendedName>
</protein>
<evidence type="ECO:0000259" key="3">
    <source>
        <dbReference type="PROSITE" id="PS51186"/>
    </source>
</evidence>
<dbReference type="CDD" id="cd04301">
    <property type="entry name" value="NAT_SF"/>
    <property type="match status" value="1"/>
</dbReference>
<dbReference type="PANTHER" id="PTHR43420:SF12">
    <property type="entry name" value="N-ACETYLTRANSFERASE DOMAIN-CONTAINING PROTEIN"/>
    <property type="match status" value="1"/>
</dbReference>
<evidence type="ECO:0000256" key="1">
    <source>
        <dbReference type="ARBA" id="ARBA00022679"/>
    </source>
</evidence>
<dbReference type="GO" id="GO:0016747">
    <property type="term" value="F:acyltransferase activity, transferring groups other than amino-acyl groups"/>
    <property type="evidence" value="ECO:0007669"/>
    <property type="project" value="InterPro"/>
</dbReference>
<keyword evidence="1" id="KW-0808">Transferase</keyword>
<evidence type="ECO:0000313" key="4">
    <source>
        <dbReference type="EMBL" id="CAA9585488.1"/>
    </source>
</evidence>
<dbReference type="InterPro" id="IPR050680">
    <property type="entry name" value="YpeA/RimI_acetyltransf"/>
</dbReference>
<organism evidence="4">
    <name type="scientific">uncultured Thermomicrobiales bacterium</name>
    <dbReference type="NCBI Taxonomy" id="1645740"/>
    <lineage>
        <taxon>Bacteria</taxon>
        <taxon>Pseudomonadati</taxon>
        <taxon>Thermomicrobiota</taxon>
        <taxon>Thermomicrobia</taxon>
        <taxon>Thermomicrobiales</taxon>
        <taxon>environmental samples</taxon>
    </lineage>
</organism>
<dbReference type="PROSITE" id="PS51186">
    <property type="entry name" value="GNAT"/>
    <property type="match status" value="1"/>
</dbReference>
<accession>A0A6J4VQ94</accession>
<dbReference type="EMBL" id="CADCWL010000251">
    <property type="protein sequence ID" value="CAA9585488.1"/>
    <property type="molecule type" value="Genomic_DNA"/>
</dbReference>
<feature type="domain" description="N-acetyltransferase" evidence="3">
    <location>
        <begin position="26"/>
        <end position="168"/>
    </location>
</feature>
<proteinExistence type="predicted"/>
<evidence type="ECO:0000256" key="2">
    <source>
        <dbReference type="ARBA" id="ARBA00023315"/>
    </source>
</evidence>
<reference evidence="4" key="1">
    <citation type="submission" date="2020-02" db="EMBL/GenBank/DDBJ databases">
        <authorList>
            <person name="Meier V. D."/>
        </authorList>
    </citation>
    <scope>NUCLEOTIDE SEQUENCE</scope>
    <source>
        <strain evidence="4">AVDCRST_MAG19</strain>
    </source>
</reference>
<dbReference type="Pfam" id="PF00583">
    <property type="entry name" value="Acetyltransf_1"/>
    <property type="match status" value="1"/>
</dbReference>
<gene>
    <name evidence="4" type="ORF">AVDCRST_MAG19-4528</name>
</gene>
<dbReference type="PANTHER" id="PTHR43420">
    <property type="entry name" value="ACETYLTRANSFERASE"/>
    <property type="match status" value="1"/>
</dbReference>
<dbReference type="SUPFAM" id="SSF55729">
    <property type="entry name" value="Acyl-CoA N-acyltransferases (Nat)"/>
    <property type="match status" value="1"/>
</dbReference>
<dbReference type="InterPro" id="IPR000182">
    <property type="entry name" value="GNAT_dom"/>
</dbReference>
<sequence length="179" mass="19529">MIFDRDIRHRVAVPTPTLPRPTVGAVAVNRARWGDLAAVSRLQRRAFRPALAYGFGTLIVLRALPNVRFLVARRGGAVIGCAIGDRHDGQTRVINVAVDPDARRRGVATALLRALERELPRGDLLLMVEVENLGAQALYRAEGYLPVGSAADYYGRGRGGIWMQKGRDGADDAPPKLRV</sequence>
<dbReference type="Gene3D" id="3.40.630.30">
    <property type="match status" value="1"/>
</dbReference>